<dbReference type="EMBL" id="KZ613985">
    <property type="protein sequence ID" value="PMD28814.1"/>
    <property type="molecule type" value="Genomic_DNA"/>
</dbReference>
<accession>A0A2J6QRC4</accession>
<gene>
    <name evidence="1" type="ORF">L207DRAFT_521371</name>
</gene>
<reference evidence="1 2" key="1">
    <citation type="submission" date="2016-04" db="EMBL/GenBank/DDBJ databases">
        <title>A degradative enzymes factory behind the ericoid mycorrhizal symbiosis.</title>
        <authorList>
            <consortium name="DOE Joint Genome Institute"/>
            <person name="Martino E."/>
            <person name="Morin E."/>
            <person name="Grelet G."/>
            <person name="Kuo A."/>
            <person name="Kohler A."/>
            <person name="Daghino S."/>
            <person name="Barry K."/>
            <person name="Choi C."/>
            <person name="Cichocki N."/>
            <person name="Clum A."/>
            <person name="Copeland A."/>
            <person name="Hainaut M."/>
            <person name="Haridas S."/>
            <person name="Labutti K."/>
            <person name="Lindquist E."/>
            <person name="Lipzen A."/>
            <person name="Khouja H.-R."/>
            <person name="Murat C."/>
            <person name="Ohm R."/>
            <person name="Olson A."/>
            <person name="Spatafora J."/>
            <person name="Veneault-Fourrey C."/>
            <person name="Henrissat B."/>
            <person name="Grigoriev I."/>
            <person name="Martin F."/>
            <person name="Perotto S."/>
        </authorList>
    </citation>
    <scope>NUCLEOTIDE SEQUENCE [LARGE SCALE GENOMIC DNA]</scope>
    <source>
        <strain evidence="1 2">F</strain>
    </source>
</reference>
<dbReference type="Proteomes" id="UP000235786">
    <property type="component" value="Unassembled WGS sequence"/>
</dbReference>
<organism evidence="1 2">
    <name type="scientific">Hyaloscypha variabilis (strain UAMH 11265 / GT02V1 / F)</name>
    <name type="common">Meliniomyces variabilis</name>
    <dbReference type="NCBI Taxonomy" id="1149755"/>
    <lineage>
        <taxon>Eukaryota</taxon>
        <taxon>Fungi</taxon>
        <taxon>Dikarya</taxon>
        <taxon>Ascomycota</taxon>
        <taxon>Pezizomycotina</taxon>
        <taxon>Leotiomycetes</taxon>
        <taxon>Helotiales</taxon>
        <taxon>Hyaloscyphaceae</taxon>
        <taxon>Hyaloscypha</taxon>
        <taxon>Hyaloscypha variabilis</taxon>
    </lineage>
</organism>
<dbReference type="PANTHER" id="PTHR33112:SF16">
    <property type="entry name" value="HETEROKARYON INCOMPATIBILITY DOMAIN-CONTAINING PROTEIN"/>
    <property type="match status" value="1"/>
</dbReference>
<dbReference type="AlphaFoldDB" id="A0A2J6QRC4"/>
<dbReference type="PANTHER" id="PTHR33112">
    <property type="entry name" value="DOMAIN PROTEIN, PUTATIVE-RELATED"/>
    <property type="match status" value="1"/>
</dbReference>
<evidence type="ECO:0008006" key="3">
    <source>
        <dbReference type="Google" id="ProtNLM"/>
    </source>
</evidence>
<dbReference type="OrthoDB" id="5347061at2759"/>
<evidence type="ECO:0000313" key="2">
    <source>
        <dbReference type="Proteomes" id="UP000235786"/>
    </source>
</evidence>
<name>A0A2J6QRC4_HYAVF</name>
<keyword evidence="2" id="KW-1185">Reference proteome</keyword>
<sequence length="363" mass="41058">MIESGPLGSRAWCFQERQLSPRVVHFTIHGLMWECRTCIATEEKPQSGLEPIERCHDRSLDKSFDDGIGYNVHRILDPSGDPTGMAAREMRRSRTELLYDRWIDGVANYTSREVTKSSDRFPALSGLAQAVIEATGDTYLAGLWRGDLFRGLLWSRAYLDSAQERTRHWTRPTEPEYRAPSWSWASINGPVNAMHFLRMPQLRHFANLSQLQLLNVSITTRGTNPTGSLSAARLKVSGLLKRAISAEPAINLHFWYLLEFDPFNNRSQSGPQCGRISFDISAESFPQPVYCLSVVDYGMVDNTLFLGPNLYVNGRLMPRYTPQNGGLALVPTNEDATEFRRVGIVEWDEGWFDGCHPTTIEVI</sequence>
<evidence type="ECO:0000313" key="1">
    <source>
        <dbReference type="EMBL" id="PMD28814.1"/>
    </source>
</evidence>
<proteinExistence type="predicted"/>
<protein>
    <recommendedName>
        <fullName evidence="3">Heterokaryon incompatibility domain-containing protein</fullName>
    </recommendedName>
</protein>
<dbReference type="STRING" id="1149755.A0A2J6QRC4"/>